<feature type="domain" description="PHD-type" evidence="11">
    <location>
        <begin position="12"/>
        <end position="129"/>
    </location>
</feature>
<dbReference type="InterPro" id="IPR011011">
    <property type="entry name" value="Znf_FYVE_PHD"/>
</dbReference>
<dbReference type="InterPro" id="IPR059102">
    <property type="entry name" value="PHD_PHF7/G2E3-like"/>
</dbReference>
<keyword evidence="5 9" id="KW-0863">Zinc-finger</keyword>
<protein>
    <recommendedName>
        <fullName evidence="14">G2/M phase-specific E3 ubiquitin-protein ligase</fullName>
    </recommendedName>
</protein>
<dbReference type="GeneTree" id="ENSGT00950000182865"/>
<dbReference type="InterPro" id="IPR042013">
    <property type="entry name" value="PHF7/G2E3_ePHD"/>
</dbReference>
<evidence type="ECO:0000256" key="9">
    <source>
        <dbReference type="PROSITE-ProRule" id="PRU00175"/>
    </source>
</evidence>
<dbReference type="InterPro" id="IPR034732">
    <property type="entry name" value="EPHD"/>
</dbReference>
<keyword evidence="7" id="KW-0862">Zinc</keyword>
<dbReference type="CDD" id="cd15669">
    <property type="entry name" value="ePHD_PHF7_G2E3_like"/>
    <property type="match status" value="1"/>
</dbReference>
<dbReference type="Proteomes" id="UP000694388">
    <property type="component" value="Unplaced"/>
</dbReference>
<accession>A0A8C4N6V8</accession>
<evidence type="ECO:0000256" key="7">
    <source>
        <dbReference type="ARBA" id="ARBA00022833"/>
    </source>
</evidence>
<dbReference type="PANTHER" id="PTHR12420:SF42">
    <property type="entry name" value="G2_M PHASE-SPECIFIC E3 UBIQUITIN-PROTEIN LIGASE"/>
    <property type="match status" value="1"/>
</dbReference>
<evidence type="ECO:0000256" key="3">
    <source>
        <dbReference type="ARBA" id="ARBA00022679"/>
    </source>
</evidence>
<evidence type="ECO:0000313" key="13">
    <source>
        <dbReference type="Proteomes" id="UP000694388"/>
    </source>
</evidence>
<name>A0A8C4N6V8_EPTBU</name>
<evidence type="ECO:0000256" key="1">
    <source>
        <dbReference type="ARBA" id="ARBA00004123"/>
    </source>
</evidence>
<keyword evidence="13" id="KW-1185">Reference proteome</keyword>
<keyword evidence="8" id="KW-0539">Nucleus</keyword>
<keyword evidence="6" id="KW-0833">Ubl conjugation pathway</keyword>
<keyword evidence="4" id="KW-0479">Metal-binding</keyword>
<dbReference type="GO" id="GO:0008270">
    <property type="term" value="F:zinc ion binding"/>
    <property type="evidence" value="ECO:0007669"/>
    <property type="project" value="UniProtKB-KW"/>
</dbReference>
<dbReference type="InterPro" id="IPR051188">
    <property type="entry name" value="PHD-type_Zinc_Finger"/>
</dbReference>
<evidence type="ECO:0000259" key="11">
    <source>
        <dbReference type="PROSITE" id="PS51805"/>
    </source>
</evidence>
<dbReference type="OMA" id="NNRDEFP"/>
<reference evidence="12" key="1">
    <citation type="submission" date="2025-08" db="UniProtKB">
        <authorList>
            <consortium name="Ensembl"/>
        </authorList>
    </citation>
    <scope>IDENTIFICATION</scope>
</reference>
<dbReference type="InterPro" id="IPR013083">
    <property type="entry name" value="Znf_RING/FYVE/PHD"/>
</dbReference>
<sequence length="312" mass="35906">MSKTRKRKTLTDSVCILCGLSEDDEFKYGEKMMEAKSKIAAHYYCLILSSGLWQQAEENEGLIGFRPEDIIREVSRASRLTCSFCKERGASIGCDIKSCRKIFHLPCALKNYCLLQFYGNYPSYCEQHRPQQTVGSSKMLNCEPLQCIMCFDDLVPEAAFCNLCTPCCCNWFHRHCLQKLALNFGLYFFRCPACNNKVDFQTEMLRMGIHIPQRDASWELEENAYEDLLQQYEHCDLEDCLCTHGRNFGSSKGRWTLVRCHCCGSAGAHVACARLRSKNDDWCCNDCQLYMPIQQKQSDSQEQHTRSEHSGK</sequence>
<proteinExistence type="predicted"/>
<dbReference type="InterPro" id="IPR001965">
    <property type="entry name" value="Znf_PHD"/>
</dbReference>
<organism evidence="12 13">
    <name type="scientific">Eptatretus burgeri</name>
    <name type="common">Inshore hagfish</name>
    <dbReference type="NCBI Taxonomy" id="7764"/>
    <lineage>
        <taxon>Eukaryota</taxon>
        <taxon>Metazoa</taxon>
        <taxon>Chordata</taxon>
        <taxon>Craniata</taxon>
        <taxon>Vertebrata</taxon>
        <taxon>Cyclostomata</taxon>
        <taxon>Myxini</taxon>
        <taxon>Myxiniformes</taxon>
        <taxon>Myxinidae</taxon>
        <taxon>Eptatretinae</taxon>
        <taxon>Eptatretus</taxon>
    </lineage>
</organism>
<evidence type="ECO:0000256" key="8">
    <source>
        <dbReference type="ARBA" id="ARBA00023242"/>
    </source>
</evidence>
<dbReference type="GO" id="GO:0005634">
    <property type="term" value="C:nucleus"/>
    <property type="evidence" value="ECO:0007669"/>
    <property type="project" value="TreeGrafter"/>
</dbReference>
<dbReference type="Ensembl" id="ENSEBUT00000003520.1">
    <property type="protein sequence ID" value="ENSEBUP00000003156.1"/>
    <property type="gene ID" value="ENSEBUG00000002325.1"/>
</dbReference>
<dbReference type="SMART" id="SM00249">
    <property type="entry name" value="PHD"/>
    <property type="match status" value="3"/>
</dbReference>
<comment type="pathway">
    <text evidence="2">Protein modification; protein ubiquitination.</text>
</comment>
<dbReference type="PROSITE" id="PS50089">
    <property type="entry name" value="ZF_RING_2"/>
    <property type="match status" value="1"/>
</dbReference>
<reference evidence="12" key="2">
    <citation type="submission" date="2025-09" db="UniProtKB">
        <authorList>
            <consortium name="Ensembl"/>
        </authorList>
    </citation>
    <scope>IDENTIFICATION</scope>
</reference>
<comment type="subcellular location">
    <subcellularLocation>
        <location evidence="1">Nucleus</location>
    </subcellularLocation>
</comment>
<dbReference type="Pfam" id="PF26054">
    <property type="entry name" value="PHD_G2E3"/>
    <property type="match status" value="1"/>
</dbReference>
<evidence type="ECO:0000259" key="10">
    <source>
        <dbReference type="PROSITE" id="PS50089"/>
    </source>
</evidence>
<evidence type="ECO:0000256" key="6">
    <source>
        <dbReference type="ARBA" id="ARBA00022786"/>
    </source>
</evidence>
<keyword evidence="3" id="KW-0808">Transferase</keyword>
<dbReference type="PROSITE" id="PS51805">
    <property type="entry name" value="EPHD"/>
    <property type="match status" value="1"/>
</dbReference>
<feature type="domain" description="RING-type" evidence="10">
    <location>
        <begin position="147"/>
        <end position="195"/>
    </location>
</feature>
<evidence type="ECO:0000256" key="5">
    <source>
        <dbReference type="ARBA" id="ARBA00022771"/>
    </source>
</evidence>
<dbReference type="PANTHER" id="PTHR12420">
    <property type="entry name" value="PHD FINGER PROTEIN"/>
    <property type="match status" value="1"/>
</dbReference>
<dbReference type="Gene3D" id="3.30.40.10">
    <property type="entry name" value="Zinc/RING finger domain, C3HC4 (zinc finger)"/>
    <property type="match status" value="2"/>
</dbReference>
<dbReference type="AlphaFoldDB" id="A0A8C4N6V8"/>
<evidence type="ECO:0000256" key="2">
    <source>
        <dbReference type="ARBA" id="ARBA00004906"/>
    </source>
</evidence>
<dbReference type="InterPro" id="IPR001841">
    <property type="entry name" value="Znf_RING"/>
</dbReference>
<dbReference type="Pfam" id="PF13771">
    <property type="entry name" value="zf-HC5HC2H"/>
    <property type="match status" value="1"/>
</dbReference>
<dbReference type="SUPFAM" id="SSF57903">
    <property type="entry name" value="FYVE/PHD zinc finger"/>
    <property type="match status" value="1"/>
</dbReference>
<evidence type="ECO:0000313" key="12">
    <source>
        <dbReference type="Ensembl" id="ENSEBUP00000003156.1"/>
    </source>
</evidence>
<evidence type="ECO:0008006" key="14">
    <source>
        <dbReference type="Google" id="ProtNLM"/>
    </source>
</evidence>
<evidence type="ECO:0000256" key="4">
    <source>
        <dbReference type="ARBA" id="ARBA00022723"/>
    </source>
</evidence>